<reference evidence="1" key="1">
    <citation type="journal article" date="2022" name="bioRxiv">
        <title>Sequencing and chromosome-scale assembly of the giantPleurodeles waltlgenome.</title>
        <authorList>
            <person name="Brown T."/>
            <person name="Elewa A."/>
            <person name="Iarovenko S."/>
            <person name="Subramanian E."/>
            <person name="Araus A.J."/>
            <person name="Petzold A."/>
            <person name="Susuki M."/>
            <person name="Suzuki K.-i.T."/>
            <person name="Hayashi T."/>
            <person name="Toyoda A."/>
            <person name="Oliveira C."/>
            <person name="Osipova E."/>
            <person name="Leigh N.D."/>
            <person name="Simon A."/>
            <person name="Yun M.H."/>
        </authorList>
    </citation>
    <scope>NUCLEOTIDE SEQUENCE</scope>
    <source>
        <strain evidence="1">20211129_DDA</strain>
        <tissue evidence="1">Liver</tissue>
    </source>
</reference>
<protein>
    <submittedName>
        <fullName evidence="1">Uncharacterized protein</fullName>
    </submittedName>
</protein>
<comment type="caution">
    <text evidence="1">The sequence shown here is derived from an EMBL/GenBank/DDBJ whole genome shotgun (WGS) entry which is preliminary data.</text>
</comment>
<evidence type="ECO:0000313" key="1">
    <source>
        <dbReference type="EMBL" id="KAJ1107238.1"/>
    </source>
</evidence>
<gene>
    <name evidence="1" type="ORF">NDU88_004631</name>
</gene>
<dbReference type="AlphaFoldDB" id="A0AAV7MYZ6"/>
<keyword evidence="2" id="KW-1185">Reference proteome</keyword>
<dbReference type="Gene3D" id="1.10.287.3160">
    <property type="match status" value="1"/>
</dbReference>
<accession>A0AAV7MYZ6</accession>
<proteinExistence type="predicted"/>
<dbReference type="EMBL" id="JANPWB010000013">
    <property type="protein sequence ID" value="KAJ1107238.1"/>
    <property type="molecule type" value="Genomic_DNA"/>
</dbReference>
<organism evidence="1 2">
    <name type="scientific">Pleurodeles waltl</name>
    <name type="common">Iberian ribbed newt</name>
    <dbReference type="NCBI Taxonomy" id="8319"/>
    <lineage>
        <taxon>Eukaryota</taxon>
        <taxon>Metazoa</taxon>
        <taxon>Chordata</taxon>
        <taxon>Craniata</taxon>
        <taxon>Vertebrata</taxon>
        <taxon>Euteleostomi</taxon>
        <taxon>Amphibia</taxon>
        <taxon>Batrachia</taxon>
        <taxon>Caudata</taxon>
        <taxon>Salamandroidea</taxon>
        <taxon>Salamandridae</taxon>
        <taxon>Pleurodelinae</taxon>
        <taxon>Pleurodeles</taxon>
    </lineage>
</organism>
<evidence type="ECO:0000313" key="2">
    <source>
        <dbReference type="Proteomes" id="UP001066276"/>
    </source>
</evidence>
<name>A0AAV7MYZ6_PLEWA</name>
<sequence length="269" mass="29593">MQCGLREYGRRTAGRVLCSALCYWGGFGLRKHILSFWITALCCQRRGNAGAVTAVCRSRKRDDAHLRKLVRETLLKFHAVPPVVVPAGVAASPSSSSELEGPSQEEQKGKYISKELLPPLVKHVKMNMDFPKDEAPDTSSGSLLHQFQSSVPVDVPIHPCIQEVIKREWRDPDKILLPHFMAKLYPLQDMAQVLLDLVPIDSFVASLVGRKSLAEDAVIQDSVDKKVDVTLKKAYAGTHLALRAGIYGTYVAQPLLSDLKALNSALDGP</sequence>
<dbReference type="Proteomes" id="UP001066276">
    <property type="component" value="Chromosome 9"/>
</dbReference>